<evidence type="ECO:0000313" key="6">
    <source>
        <dbReference type="Proteomes" id="UP000769780"/>
    </source>
</evidence>
<evidence type="ECO:0000313" key="5">
    <source>
        <dbReference type="EMBL" id="MBY0098555.1"/>
    </source>
</evidence>
<dbReference type="Gene3D" id="3.40.50.300">
    <property type="entry name" value="P-loop containing nucleotide triphosphate hydrolases"/>
    <property type="match status" value="1"/>
</dbReference>
<gene>
    <name evidence="5" type="ORF">H0185_17465</name>
</gene>
<evidence type="ECO:0000259" key="4">
    <source>
        <dbReference type="PROSITE" id="PS50893"/>
    </source>
</evidence>
<protein>
    <submittedName>
        <fullName evidence="5">ABC transporter ATP-binding protein</fullName>
    </submittedName>
</protein>
<organism evidence="5 6">
    <name type="scientific">Mesobacillus maritimus</name>
    <dbReference type="NCBI Taxonomy" id="1643336"/>
    <lineage>
        <taxon>Bacteria</taxon>
        <taxon>Bacillati</taxon>
        <taxon>Bacillota</taxon>
        <taxon>Bacilli</taxon>
        <taxon>Bacillales</taxon>
        <taxon>Bacillaceae</taxon>
        <taxon>Mesobacillus</taxon>
    </lineage>
</organism>
<evidence type="ECO:0000256" key="3">
    <source>
        <dbReference type="ARBA" id="ARBA00022840"/>
    </source>
</evidence>
<keyword evidence="3 5" id="KW-0067">ATP-binding</keyword>
<feature type="domain" description="ABC transporter" evidence="4">
    <location>
        <begin position="2"/>
        <end position="230"/>
    </location>
</feature>
<dbReference type="PANTHER" id="PTHR42939:SF3">
    <property type="entry name" value="ABC TRANSPORTER ATP-BINDING COMPONENT"/>
    <property type="match status" value="1"/>
</dbReference>
<keyword evidence="1" id="KW-0813">Transport</keyword>
<dbReference type="InterPro" id="IPR027417">
    <property type="entry name" value="P-loop_NTPase"/>
</dbReference>
<dbReference type="EMBL" id="JACWFH010000025">
    <property type="protein sequence ID" value="MBY0098555.1"/>
    <property type="molecule type" value="Genomic_DNA"/>
</dbReference>
<keyword evidence="6" id="KW-1185">Reference proteome</keyword>
<reference evidence="5 6" key="1">
    <citation type="submission" date="2020-07" db="EMBL/GenBank/DDBJ databases">
        <title>Fungal Genomes of the International Space Station.</title>
        <authorList>
            <person name="Seuylemezian A."/>
            <person name="Singh N.K."/>
            <person name="Wood J."/>
            <person name="Venkateswaran K."/>
        </authorList>
    </citation>
    <scope>NUCLEOTIDE SEQUENCE [LARGE SCALE GENOMIC DNA]</scope>
    <source>
        <strain evidence="5 6">PL-B2</strain>
    </source>
</reference>
<name>A0ABS7K905_9BACI</name>
<sequence>MAPSIECKNVRVENEDFALGPVSLSFEPGTISALVGKNGTGKSTFFKLLMNLVSPTEGDITINGQSILGENEAWKQRISYQPQTLKGMDSFTGKELKKLISNYYPTWDEDLFTKMINQFGIPLSKPYGKLSQGVQKQLNLALTIPRDTEVLLLDEPTAHMDIPTKQILMNILVEWMERGDKIMLIASHEIEDIRKLADYLVLFQEGKIVGNYVKEELAAQYKQYWLEHPLSSQPLPGEIARNGDRVIISNHPEKTESFLLTEKQRWLNAEVLDLEEIITIVLNHERKGEPI</sequence>
<evidence type="ECO:0000256" key="1">
    <source>
        <dbReference type="ARBA" id="ARBA00022448"/>
    </source>
</evidence>
<comment type="caution">
    <text evidence="5">The sequence shown here is derived from an EMBL/GenBank/DDBJ whole genome shotgun (WGS) entry which is preliminary data.</text>
</comment>
<dbReference type="SMART" id="SM00382">
    <property type="entry name" value="AAA"/>
    <property type="match status" value="1"/>
</dbReference>
<dbReference type="GO" id="GO:0005524">
    <property type="term" value="F:ATP binding"/>
    <property type="evidence" value="ECO:0007669"/>
    <property type="project" value="UniProtKB-KW"/>
</dbReference>
<dbReference type="InterPro" id="IPR003593">
    <property type="entry name" value="AAA+_ATPase"/>
</dbReference>
<dbReference type="InterPro" id="IPR051782">
    <property type="entry name" value="ABC_Transporter_VariousFunc"/>
</dbReference>
<dbReference type="CDD" id="cd03230">
    <property type="entry name" value="ABC_DR_subfamily_A"/>
    <property type="match status" value="1"/>
</dbReference>
<keyword evidence="2" id="KW-0547">Nucleotide-binding</keyword>
<dbReference type="PROSITE" id="PS50893">
    <property type="entry name" value="ABC_TRANSPORTER_2"/>
    <property type="match status" value="1"/>
</dbReference>
<dbReference type="PANTHER" id="PTHR42939">
    <property type="entry name" value="ABC TRANSPORTER ATP-BINDING PROTEIN ALBC-RELATED"/>
    <property type="match status" value="1"/>
</dbReference>
<evidence type="ECO:0000256" key="2">
    <source>
        <dbReference type="ARBA" id="ARBA00022741"/>
    </source>
</evidence>
<dbReference type="Proteomes" id="UP000769780">
    <property type="component" value="Unassembled WGS sequence"/>
</dbReference>
<dbReference type="RefSeq" id="WP_221874779.1">
    <property type="nucleotide sequence ID" value="NZ_JACWFH010000025.1"/>
</dbReference>
<dbReference type="Pfam" id="PF00005">
    <property type="entry name" value="ABC_tran"/>
    <property type="match status" value="1"/>
</dbReference>
<accession>A0ABS7K905</accession>
<dbReference type="SUPFAM" id="SSF52540">
    <property type="entry name" value="P-loop containing nucleoside triphosphate hydrolases"/>
    <property type="match status" value="1"/>
</dbReference>
<dbReference type="InterPro" id="IPR003439">
    <property type="entry name" value="ABC_transporter-like_ATP-bd"/>
</dbReference>
<proteinExistence type="predicted"/>